<dbReference type="Pfam" id="PF01569">
    <property type="entry name" value="PAP2"/>
    <property type="match status" value="1"/>
</dbReference>
<gene>
    <name evidence="2" type="ORF">ACFO8Q_22940</name>
</gene>
<dbReference type="SUPFAM" id="SSF48317">
    <property type="entry name" value="Acid phosphatase/Vanadium-dependent haloperoxidase"/>
    <property type="match status" value="1"/>
</dbReference>
<feature type="domain" description="Phosphatidic acid phosphatase type 2/haloperoxidase" evidence="1">
    <location>
        <begin position="2"/>
        <end position="32"/>
    </location>
</feature>
<evidence type="ECO:0000313" key="2">
    <source>
        <dbReference type="EMBL" id="MFC4770137.1"/>
    </source>
</evidence>
<name>A0ABV9Q9C8_9BACL</name>
<sequence>MLALAVATGNSRVYVGHHYPGDVIASIVVAFFSKPIASKPLESLSTFIIKMYKKLFFRLLARKKAELPS</sequence>
<dbReference type="InterPro" id="IPR036938">
    <property type="entry name" value="PAP2/HPO_sf"/>
</dbReference>
<dbReference type="InterPro" id="IPR000326">
    <property type="entry name" value="PAP2/HPO"/>
</dbReference>
<dbReference type="Proteomes" id="UP001596002">
    <property type="component" value="Unassembled WGS sequence"/>
</dbReference>
<comment type="caution">
    <text evidence="2">The sequence shown here is derived from an EMBL/GenBank/DDBJ whole genome shotgun (WGS) entry which is preliminary data.</text>
</comment>
<dbReference type="EMBL" id="JBHSHC010000154">
    <property type="protein sequence ID" value="MFC4770137.1"/>
    <property type="molecule type" value="Genomic_DNA"/>
</dbReference>
<dbReference type="RefSeq" id="WP_380029427.1">
    <property type="nucleotide sequence ID" value="NZ_JBHSHC010000154.1"/>
</dbReference>
<evidence type="ECO:0000259" key="1">
    <source>
        <dbReference type="Pfam" id="PF01569"/>
    </source>
</evidence>
<dbReference type="Gene3D" id="1.20.144.10">
    <property type="entry name" value="Phosphatidic acid phosphatase type 2/haloperoxidase"/>
    <property type="match status" value="1"/>
</dbReference>
<keyword evidence="3" id="KW-1185">Reference proteome</keyword>
<organism evidence="2 3">
    <name type="scientific">Effusibacillus consociatus</name>
    <dbReference type="NCBI Taxonomy" id="1117041"/>
    <lineage>
        <taxon>Bacteria</taxon>
        <taxon>Bacillati</taxon>
        <taxon>Bacillota</taxon>
        <taxon>Bacilli</taxon>
        <taxon>Bacillales</taxon>
        <taxon>Alicyclobacillaceae</taxon>
        <taxon>Effusibacillus</taxon>
    </lineage>
</organism>
<evidence type="ECO:0000313" key="3">
    <source>
        <dbReference type="Proteomes" id="UP001596002"/>
    </source>
</evidence>
<proteinExistence type="predicted"/>
<protein>
    <submittedName>
        <fullName evidence="2">Phosphatase PAP2 family protein</fullName>
    </submittedName>
</protein>
<reference evidence="3" key="1">
    <citation type="journal article" date="2019" name="Int. J. Syst. Evol. Microbiol.">
        <title>The Global Catalogue of Microorganisms (GCM) 10K type strain sequencing project: providing services to taxonomists for standard genome sequencing and annotation.</title>
        <authorList>
            <consortium name="The Broad Institute Genomics Platform"/>
            <consortium name="The Broad Institute Genome Sequencing Center for Infectious Disease"/>
            <person name="Wu L."/>
            <person name="Ma J."/>
        </authorList>
    </citation>
    <scope>NUCLEOTIDE SEQUENCE [LARGE SCALE GENOMIC DNA]</scope>
    <source>
        <strain evidence="3">WYCCWR 12678</strain>
    </source>
</reference>
<accession>A0ABV9Q9C8</accession>